<dbReference type="OrthoDB" id="7737865at2759"/>
<dbReference type="PANTHER" id="PTHR42643:SF24">
    <property type="entry name" value="IONOTROPIC RECEPTOR 60A"/>
    <property type="match status" value="1"/>
</dbReference>
<dbReference type="AlphaFoldDB" id="A0A226DU92"/>
<evidence type="ECO:0000256" key="2">
    <source>
        <dbReference type="ARBA" id="ARBA00022475"/>
    </source>
</evidence>
<keyword evidence="2" id="KW-1003">Cell membrane</keyword>
<proteinExistence type="predicted"/>
<feature type="signal peptide" evidence="9">
    <location>
        <begin position="1"/>
        <end position="19"/>
    </location>
</feature>
<keyword evidence="7" id="KW-0325">Glycoprotein</keyword>
<dbReference type="EMBL" id="LNIX01000011">
    <property type="protein sequence ID" value="OXA48630.1"/>
    <property type="molecule type" value="Genomic_DNA"/>
</dbReference>
<evidence type="ECO:0000256" key="3">
    <source>
        <dbReference type="ARBA" id="ARBA00022692"/>
    </source>
</evidence>
<keyword evidence="3 8" id="KW-0812">Transmembrane</keyword>
<name>A0A226DU92_FOLCA</name>
<evidence type="ECO:0000313" key="11">
    <source>
        <dbReference type="Proteomes" id="UP000198287"/>
    </source>
</evidence>
<comment type="caution">
    <text evidence="10">The sequence shown here is derived from an EMBL/GenBank/DDBJ whole genome shotgun (WGS) entry which is preliminary data.</text>
</comment>
<sequence>MLAPLVPFLLFLTFPIVQTTSLSIPKNGIGIISKLLQNQVSVHTYGLKTVWLYIGNDRNLNTPSKASYSMKEFLPALIQESDCFLFPVIMGNFGKEIRSKHRNFHSFIFLAVLNAPQEMEEFIQTNGNNRRDRFIFIGTEPKLPQFFRRNVIKGLKDKVGLTIPPRLTLPHHLLLDPLIHSPTGEMVNIPVPLKDVDFSQIIKIGPLMCRNFRGRHLKITGSLLPTWLYRVSDPESPQGLQHDGSNYRIFVEAAAKFNFTFDLDAPPGKEYAMRYPNGTWGGQTGDLFYTERGYTNSIYLGQIYGLNVIVDYASTIDPAHLMFFSGHAKMESNSESFLLPYQRDVWIGVIGVYFAISTTVFCLLVPKPWTENDEGIIFTWRDAAFHAITVPYLVAMEQALSKVPLSVRGIVGLWLILTIVTGTGYRCNLASFLSVPKILSVPRTFAELHADPEYQIILNNVGVPEVLFFQENENPVIQAITKRLIYIPNTEECAMKAFLNRKTTCTHSDVAMLVPMSVAFVKDSILVDAFMPVTGIIYATGIHDKWTAEALFHFKLKGKANVANMNKTDHLYKALKGFENSIASLSSLKPFDLGNVKIPFVALIFGLFVSFLAFLAELSYSRWSKRIKKAKGIANVPAKKEEAVRIFVESQLGDLPA</sequence>
<feature type="transmembrane region" description="Helical" evidence="8">
    <location>
        <begin position="598"/>
        <end position="620"/>
    </location>
</feature>
<evidence type="ECO:0000256" key="6">
    <source>
        <dbReference type="ARBA" id="ARBA00023170"/>
    </source>
</evidence>
<evidence type="ECO:0000256" key="8">
    <source>
        <dbReference type="SAM" id="Phobius"/>
    </source>
</evidence>
<keyword evidence="9" id="KW-0732">Signal</keyword>
<dbReference type="Proteomes" id="UP000198287">
    <property type="component" value="Unassembled WGS sequence"/>
</dbReference>
<dbReference type="PANTHER" id="PTHR42643">
    <property type="entry name" value="IONOTROPIC RECEPTOR 20A-RELATED"/>
    <property type="match status" value="1"/>
</dbReference>
<evidence type="ECO:0000256" key="5">
    <source>
        <dbReference type="ARBA" id="ARBA00023136"/>
    </source>
</evidence>
<dbReference type="InterPro" id="IPR052192">
    <property type="entry name" value="Insect_Ionotropic_Sensory_Rcpt"/>
</dbReference>
<keyword evidence="4 8" id="KW-1133">Transmembrane helix</keyword>
<keyword evidence="11" id="KW-1185">Reference proteome</keyword>
<keyword evidence="6 10" id="KW-0675">Receptor</keyword>
<gene>
    <name evidence="10" type="ORF">Fcan01_16377</name>
</gene>
<evidence type="ECO:0000313" key="10">
    <source>
        <dbReference type="EMBL" id="OXA48630.1"/>
    </source>
</evidence>
<dbReference type="GO" id="GO:0005886">
    <property type="term" value="C:plasma membrane"/>
    <property type="evidence" value="ECO:0007669"/>
    <property type="project" value="UniProtKB-SubCell"/>
</dbReference>
<feature type="chain" id="PRO_5012013885" evidence="9">
    <location>
        <begin position="20"/>
        <end position="657"/>
    </location>
</feature>
<keyword evidence="5 8" id="KW-0472">Membrane</keyword>
<protein>
    <submittedName>
        <fullName evidence="10">Glutamate receptor 1</fullName>
    </submittedName>
</protein>
<evidence type="ECO:0000256" key="9">
    <source>
        <dbReference type="SAM" id="SignalP"/>
    </source>
</evidence>
<reference evidence="10 11" key="1">
    <citation type="submission" date="2015-12" db="EMBL/GenBank/DDBJ databases">
        <title>The genome of Folsomia candida.</title>
        <authorList>
            <person name="Faddeeva A."/>
            <person name="Derks M.F."/>
            <person name="Anvar Y."/>
            <person name="Smit S."/>
            <person name="Van Straalen N."/>
            <person name="Roelofs D."/>
        </authorList>
    </citation>
    <scope>NUCLEOTIDE SEQUENCE [LARGE SCALE GENOMIC DNA]</scope>
    <source>
        <strain evidence="10 11">VU population</strain>
        <tissue evidence="10">Whole body</tissue>
    </source>
</reference>
<dbReference type="Gene3D" id="1.10.287.70">
    <property type="match status" value="1"/>
</dbReference>
<evidence type="ECO:0000256" key="1">
    <source>
        <dbReference type="ARBA" id="ARBA00004651"/>
    </source>
</evidence>
<evidence type="ECO:0000256" key="4">
    <source>
        <dbReference type="ARBA" id="ARBA00022989"/>
    </source>
</evidence>
<evidence type="ECO:0000256" key="7">
    <source>
        <dbReference type="ARBA" id="ARBA00023180"/>
    </source>
</evidence>
<comment type="subcellular location">
    <subcellularLocation>
        <location evidence="1">Cell membrane</location>
        <topology evidence="1">Multi-pass membrane protein</topology>
    </subcellularLocation>
</comment>
<organism evidence="10 11">
    <name type="scientific">Folsomia candida</name>
    <name type="common">Springtail</name>
    <dbReference type="NCBI Taxonomy" id="158441"/>
    <lineage>
        <taxon>Eukaryota</taxon>
        <taxon>Metazoa</taxon>
        <taxon>Ecdysozoa</taxon>
        <taxon>Arthropoda</taxon>
        <taxon>Hexapoda</taxon>
        <taxon>Collembola</taxon>
        <taxon>Entomobryomorpha</taxon>
        <taxon>Isotomoidea</taxon>
        <taxon>Isotomidae</taxon>
        <taxon>Proisotominae</taxon>
        <taxon>Folsomia</taxon>
    </lineage>
</organism>
<accession>A0A226DU92</accession>